<feature type="transmembrane region" description="Helical" evidence="1">
    <location>
        <begin position="29"/>
        <end position="48"/>
    </location>
</feature>
<evidence type="ECO:0000313" key="3">
    <source>
        <dbReference type="Proteomes" id="UP000291142"/>
    </source>
</evidence>
<keyword evidence="1" id="KW-1133">Transmembrane helix</keyword>
<gene>
    <name evidence="2" type="ORF">EYD45_14740</name>
</gene>
<keyword evidence="1" id="KW-0472">Membrane</keyword>
<feature type="transmembrane region" description="Helical" evidence="1">
    <location>
        <begin position="326"/>
        <end position="345"/>
    </location>
</feature>
<accession>A0A4Q9FFV7</accession>
<sequence>MDLPQKTRQSEEVDLGQLFNLIGKAFDRFFNFVGKVFVKIFDLFLLLLIHFFKRLKWYVLAIVLGLFIGYFIDKSAPYLYSASMQIQTNYGSSKQVYENINYLNQLAGIDKDSIELAKRLKIDVSKAASIRGFSISPNIDENDKMKLFSDFRAELDSLTKSTFTYNDYLDGLTSYSFRTHQIEVISVDKFIFPELNSSLLDELSTNTFLNELRDTEISNINKEQAVLERQKSLLDSLNNFYLTIRKNESEKGYKKSGDGTNFFLGEVQEKNLVVDETKISERILALDREIIDLSLDVVERKYIVNAISLFPAAGYNISNWTEKAKVRVPIVFALILLSFFLLLGLKKYLDKEEKRIFEVK</sequence>
<proteinExistence type="predicted"/>
<comment type="caution">
    <text evidence="2">The sequence shown here is derived from an EMBL/GenBank/DDBJ whole genome shotgun (WGS) entry which is preliminary data.</text>
</comment>
<organism evidence="2 3">
    <name type="scientific">Hyunsoonleella flava</name>
    <dbReference type="NCBI Taxonomy" id="2527939"/>
    <lineage>
        <taxon>Bacteria</taxon>
        <taxon>Pseudomonadati</taxon>
        <taxon>Bacteroidota</taxon>
        <taxon>Flavobacteriia</taxon>
        <taxon>Flavobacteriales</taxon>
        <taxon>Flavobacteriaceae</taxon>
    </lineage>
</organism>
<name>A0A4Q9FFV7_9FLAO</name>
<reference evidence="2 3" key="1">
    <citation type="submission" date="2019-02" db="EMBL/GenBank/DDBJ databases">
        <title>Hyunsoonleella sp., isolated from marine sediment.</title>
        <authorList>
            <person name="Liu B.-T."/>
        </authorList>
    </citation>
    <scope>NUCLEOTIDE SEQUENCE [LARGE SCALE GENOMIC DNA]</scope>
    <source>
        <strain evidence="2 3">T58</strain>
    </source>
</reference>
<protein>
    <submittedName>
        <fullName evidence="2">Copper transporter family protein</fullName>
    </submittedName>
</protein>
<evidence type="ECO:0000313" key="2">
    <source>
        <dbReference type="EMBL" id="TBN00193.1"/>
    </source>
</evidence>
<keyword evidence="1" id="KW-0812">Transmembrane</keyword>
<dbReference type="Proteomes" id="UP000291142">
    <property type="component" value="Unassembled WGS sequence"/>
</dbReference>
<feature type="transmembrane region" description="Helical" evidence="1">
    <location>
        <begin position="55"/>
        <end position="72"/>
    </location>
</feature>
<dbReference type="EMBL" id="SIRT01000015">
    <property type="protein sequence ID" value="TBN00193.1"/>
    <property type="molecule type" value="Genomic_DNA"/>
</dbReference>
<dbReference type="AlphaFoldDB" id="A0A4Q9FFV7"/>
<evidence type="ECO:0000256" key="1">
    <source>
        <dbReference type="SAM" id="Phobius"/>
    </source>
</evidence>
<dbReference type="OrthoDB" id="1452530at2"/>
<keyword evidence="3" id="KW-1185">Reference proteome</keyword>